<sequence>MAQRRPPAGPLHLTTRVLVKSLFCVSFDTLPEEGRIVYGIAKLGVAQVIYLVPGKEMKVGRQPDVCSVVMDSPEVPQMISRCHARLVEDEGTLLDLTRSMWILTDEKSLNGIHVNDNKLTVPKILRHGDHVCFGRKLQDRPVFDYVFEEKDMLNPERQLKKRRESQADVEAVGQATAAAKATDTSTFPKWTAVPGANGRTGAAVDIDSDCNESQQQDLHATHGARKASDQKPPQSIAAVKLKDLQSELVCSICQDWIVHAASIECGHMFCRECINQWLTHKHFLCPVCRAAVRQGPTAARALDAVVDKTIQQSSKSDKQEFALRVKKADQSQTKRQTDKRELEESVKQAVRSKKKFFHVNQNWGKKGKKLFQDGVKQYICEAREAYCKLVGLTVSWVYSADDSKLNQALHNLGLQEFVSKEEQEIRQRLLMFLHYG</sequence>
<evidence type="ECO:0000256" key="5">
    <source>
        <dbReference type="ARBA" id="ARBA00022833"/>
    </source>
</evidence>
<dbReference type="GO" id="GO:0004842">
    <property type="term" value="F:ubiquitin-protein transferase activity"/>
    <property type="evidence" value="ECO:0007669"/>
    <property type="project" value="TreeGrafter"/>
</dbReference>
<comment type="caution">
    <text evidence="10">The sequence shown here is derived from an EMBL/GenBank/DDBJ whole genome shotgun (WGS) entry which is preliminary data.</text>
</comment>
<dbReference type="PANTHER" id="PTHR16079">
    <property type="entry name" value="UBIQUITIN LIGASE PROTEIN CHFR"/>
    <property type="match status" value="1"/>
</dbReference>
<evidence type="ECO:0000259" key="8">
    <source>
        <dbReference type="PROSITE" id="PS50006"/>
    </source>
</evidence>
<dbReference type="InterPro" id="IPR013083">
    <property type="entry name" value="Znf_RING/FYVE/PHD"/>
</dbReference>
<keyword evidence="5" id="KW-0862">Zinc</keyword>
<name>A0A812VEN9_SYMPI</name>
<evidence type="ECO:0000256" key="3">
    <source>
        <dbReference type="ARBA" id="ARBA00022723"/>
    </source>
</evidence>
<dbReference type="SUPFAM" id="SSF57850">
    <property type="entry name" value="RING/U-box"/>
    <property type="match status" value="1"/>
</dbReference>
<feature type="domain" description="FHA" evidence="8">
    <location>
        <begin position="57"/>
        <end position="119"/>
    </location>
</feature>
<evidence type="ECO:0000256" key="2">
    <source>
        <dbReference type="ARBA" id="ARBA00017908"/>
    </source>
</evidence>
<dbReference type="InterPro" id="IPR000253">
    <property type="entry name" value="FHA_dom"/>
</dbReference>
<evidence type="ECO:0000256" key="4">
    <source>
        <dbReference type="ARBA" id="ARBA00022771"/>
    </source>
</evidence>
<dbReference type="Gene3D" id="2.60.200.20">
    <property type="match status" value="1"/>
</dbReference>
<evidence type="ECO:0000256" key="1">
    <source>
        <dbReference type="ARBA" id="ARBA00005797"/>
    </source>
</evidence>
<dbReference type="GO" id="GO:0005634">
    <property type="term" value="C:nucleus"/>
    <property type="evidence" value="ECO:0007669"/>
    <property type="project" value="TreeGrafter"/>
</dbReference>
<evidence type="ECO:0000313" key="11">
    <source>
        <dbReference type="Proteomes" id="UP000649617"/>
    </source>
</evidence>
<dbReference type="PROSITE" id="PS50089">
    <property type="entry name" value="ZF_RING_2"/>
    <property type="match status" value="1"/>
</dbReference>
<dbReference type="Pfam" id="PF13923">
    <property type="entry name" value="zf-C3HC4_2"/>
    <property type="match status" value="1"/>
</dbReference>
<dbReference type="InterPro" id="IPR001841">
    <property type="entry name" value="Znf_RING"/>
</dbReference>
<dbReference type="CDD" id="cd16449">
    <property type="entry name" value="RING-HC"/>
    <property type="match status" value="1"/>
</dbReference>
<keyword evidence="3" id="KW-0479">Metal-binding</keyword>
<evidence type="ECO:0000259" key="9">
    <source>
        <dbReference type="PROSITE" id="PS50089"/>
    </source>
</evidence>
<reference evidence="10" key="1">
    <citation type="submission" date="2021-02" db="EMBL/GenBank/DDBJ databases">
        <authorList>
            <person name="Dougan E. K."/>
            <person name="Rhodes N."/>
            <person name="Thang M."/>
            <person name="Chan C."/>
        </authorList>
    </citation>
    <scope>NUCLEOTIDE SEQUENCE</scope>
</reference>
<dbReference type="Gene3D" id="3.30.40.10">
    <property type="entry name" value="Zinc/RING finger domain, C3HC4 (zinc finger)"/>
    <property type="match status" value="1"/>
</dbReference>
<dbReference type="InterPro" id="IPR017907">
    <property type="entry name" value="Znf_RING_CS"/>
</dbReference>
<dbReference type="SMART" id="SM00184">
    <property type="entry name" value="RING"/>
    <property type="match status" value="1"/>
</dbReference>
<proteinExistence type="inferred from homology"/>
<keyword evidence="4 6" id="KW-0863">Zinc-finger</keyword>
<organism evidence="10 11">
    <name type="scientific">Symbiodinium pilosum</name>
    <name type="common">Dinoflagellate</name>
    <dbReference type="NCBI Taxonomy" id="2952"/>
    <lineage>
        <taxon>Eukaryota</taxon>
        <taxon>Sar</taxon>
        <taxon>Alveolata</taxon>
        <taxon>Dinophyceae</taxon>
        <taxon>Suessiales</taxon>
        <taxon>Symbiodiniaceae</taxon>
        <taxon>Symbiodinium</taxon>
    </lineage>
</organism>
<dbReference type="AlphaFoldDB" id="A0A812VEN9"/>
<evidence type="ECO:0000313" key="10">
    <source>
        <dbReference type="EMBL" id="CAE7618433.1"/>
    </source>
</evidence>
<gene>
    <name evidence="10" type="primary">TRIM75P</name>
    <name evidence="10" type="ORF">SPIL2461_LOCUS16232</name>
</gene>
<dbReference type="InterPro" id="IPR052256">
    <property type="entry name" value="E3_ubiquitin-ligase_CHFR"/>
</dbReference>
<dbReference type="InterPro" id="IPR008984">
    <property type="entry name" value="SMAD_FHA_dom_sf"/>
</dbReference>
<comment type="similarity">
    <text evidence="1">Belongs to the CHFR family.</text>
</comment>
<dbReference type="SUPFAM" id="SSF49879">
    <property type="entry name" value="SMAD/FHA domain"/>
    <property type="match status" value="1"/>
</dbReference>
<feature type="region of interest" description="Disordered" evidence="7">
    <location>
        <begin position="214"/>
        <end position="233"/>
    </location>
</feature>
<dbReference type="Proteomes" id="UP000649617">
    <property type="component" value="Unassembled WGS sequence"/>
</dbReference>
<feature type="domain" description="RING-type" evidence="9">
    <location>
        <begin position="250"/>
        <end position="289"/>
    </location>
</feature>
<dbReference type="PANTHER" id="PTHR16079:SF4">
    <property type="entry name" value="E3 UBIQUITIN-PROTEIN LIGASE CHFR"/>
    <property type="match status" value="1"/>
</dbReference>
<accession>A0A812VEN9</accession>
<keyword evidence="11" id="KW-1185">Reference proteome</keyword>
<dbReference type="SMART" id="SM00240">
    <property type="entry name" value="FHA"/>
    <property type="match status" value="1"/>
</dbReference>
<dbReference type="OrthoDB" id="6105938at2759"/>
<dbReference type="Pfam" id="PF00498">
    <property type="entry name" value="FHA"/>
    <property type="match status" value="1"/>
</dbReference>
<dbReference type="PROSITE" id="PS50006">
    <property type="entry name" value="FHA_DOMAIN"/>
    <property type="match status" value="1"/>
</dbReference>
<dbReference type="PROSITE" id="PS00518">
    <property type="entry name" value="ZF_RING_1"/>
    <property type="match status" value="1"/>
</dbReference>
<evidence type="ECO:0000256" key="6">
    <source>
        <dbReference type="PROSITE-ProRule" id="PRU00175"/>
    </source>
</evidence>
<dbReference type="GO" id="GO:0016567">
    <property type="term" value="P:protein ubiquitination"/>
    <property type="evidence" value="ECO:0007669"/>
    <property type="project" value="TreeGrafter"/>
</dbReference>
<dbReference type="EMBL" id="CAJNIZ010041890">
    <property type="protein sequence ID" value="CAE7618433.1"/>
    <property type="molecule type" value="Genomic_DNA"/>
</dbReference>
<dbReference type="GO" id="GO:0006511">
    <property type="term" value="P:ubiquitin-dependent protein catabolic process"/>
    <property type="evidence" value="ECO:0007669"/>
    <property type="project" value="TreeGrafter"/>
</dbReference>
<evidence type="ECO:0000256" key="7">
    <source>
        <dbReference type="SAM" id="MobiDB-lite"/>
    </source>
</evidence>
<protein>
    <recommendedName>
        <fullName evidence="2">E3 ubiquitin-protein ligase CHFR</fullName>
    </recommendedName>
</protein>
<dbReference type="GO" id="GO:0008270">
    <property type="term" value="F:zinc ion binding"/>
    <property type="evidence" value="ECO:0007669"/>
    <property type="project" value="UniProtKB-KW"/>
</dbReference>